<keyword evidence="5" id="KW-0547">Nucleotide-binding</keyword>
<dbReference type="SMART" id="SM00387">
    <property type="entry name" value="HATPase_c"/>
    <property type="match status" value="1"/>
</dbReference>
<dbReference type="PANTHER" id="PTHR43065">
    <property type="entry name" value="SENSOR HISTIDINE KINASE"/>
    <property type="match status" value="1"/>
</dbReference>
<dbReference type="Gene3D" id="3.30.450.20">
    <property type="entry name" value="PAS domain"/>
    <property type="match status" value="1"/>
</dbReference>
<gene>
    <name evidence="12" type="ORF">CBW46_013465</name>
</gene>
<dbReference type="GO" id="GO:0006355">
    <property type="term" value="P:regulation of DNA-templated transcription"/>
    <property type="evidence" value="ECO:0007669"/>
    <property type="project" value="InterPro"/>
</dbReference>
<dbReference type="EMBL" id="NHRJ02000007">
    <property type="protein sequence ID" value="PZE20437.1"/>
    <property type="molecule type" value="Genomic_DNA"/>
</dbReference>
<dbReference type="GO" id="GO:0000155">
    <property type="term" value="F:phosphorelay sensor kinase activity"/>
    <property type="evidence" value="ECO:0007669"/>
    <property type="project" value="InterPro"/>
</dbReference>
<keyword evidence="3" id="KW-0597">Phosphoprotein</keyword>
<dbReference type="CDD" id="cd00130">
    <property type="entry name" value="PAS"/>
    <property type="match status" value="1"/>
</dbReference>
<evidence type="ECO:0000313" key="12">
    <source>
        <dbReference type="EMBL" id="PZE20437.1"/>
    </source>
</evidence>
<keyword evidence="4" id="KW-0808">Transferase</keyword>
<evidence type="ECO:0000259" key="10">
    <source>
        <dbReference type="PROSITE" id="PS50109"/>
    </source>
</evidence>
<keyword evidence="9" id="KW-0472">Membrane</keyword>
<accession>A0A2W1N7U1</accession>
<evidence type="ECO:0000256" key="9">
    <source>
        <dbReference type="SAM" id="Phobius"/>
    </source>
</evidence>
<proteinExistence type="predicted"/>
<dbReference type="PANTHER" id="PTHR43065:SF34">
    <property type="entry name" value="SPORULATION KINASE A"/>
    <property type="match status" value="1"/>
</dbReference>
<reference evidence="12" key="1">
    <citation type="submission" date="2018-06" db="EMBL/GenBank/DDBJ databases">
        <title>Paenibacillus xerothermodurans sp. nov. an extremely dry heat resistant spore forming bacterium isolated from the soil of Cape Canaveral, Florida.</title>
        <authorList>
            <person name="Seuylemezian A."/>
            <person name="Kaur N."/>
            <person name="Patil P."/>
            <person name="Patil P."/>
            <person name="Mayilraj S."/>
            <person name="Vaishampayan P."/>
        </authorList>
    </citation>
    <scope>NUCLEOTIDE SEQUENCE [LARGE SCALE GENOMIC DNA]</scope>
    <source>
        <strain evidence="12">ATCC 27380</strain>
    </source>
</reference>
<feature type="transmembrane region" description="Helical" evidence="9">
    <location>
        <begin position="71"/>
        <end position="92"/>
    </location>
</feature>
<dbReference type="Gene3D" id="3.30.565.10">
    <property type="entry name" value="Histidine kinase-like ATPase, C-terminal domain"/>
    <property type="match status" value="1"/>
</dbReference>
<dbReference type="PRINTS" id="PR00344">
    <property type="entry name" value="BCTRLSENSOR"/>
</dbReference>
<evidence type="ECO:0000256" key="3">
    <source>
        <dbReference type="ARBA" id="ARBA00022553"/>
    </source>
</evidence>
<evidence type="ECO:0000259" key="11">
    <source>
        <dbReference type="PROSITE" id="PS50112"/>
    </source>
</evidence>
<dbReference type="PROSITE" id="PS50109">
    <property type="entry name" value="HIS_KIN"/>
    <property type="match status" value="1"/>
</dbReference>
<feature type="domain" description="Histidine kinase" evidence="10">
    <location>
        <begin position="316"/>
        <end position="520"/>
    </location>
</feature>
<evidence type="ECO:0000256" key="2">
    <source>
        <dbReference type="ARBA" id="ARBA00012438"/>
    </source>
</evidence>
<dbReference type="OrthoDB" id="9815750at2"/>
<dbReference type="Proteomes" id="UP000214746">
    <property type="component" value="Unassembled WGS sequence"/>
</dbReference>
<dbReference type="CDD" id="cd00082">
    <property type="entry name" value="HisKA"/>
    <property type="match status" value="1"/>
</dbReference>
<dbReference type="GO" id="GO:0005524">
    <property type="term" value="F:ATP binding"/>
    <property type="evidence" value="ECO:0007669"/>
    <property type="project" value="UniProtKB-KW"/>
</dbReference>
<feature type="transmembrane region" description="Helical" evidence="9">
    <location>
        <begin position="44"/>
        <end position="65"/>
    </location>
</feature>
<protein>
    <recommendedName>
        <fullName evidence="2">histidine kinase</fullName>
        <ecNumber evidence="2">2.7.13.3</ecNumber>
    </recommendedName>
</protein>
<keyword evidence="13" id="KW-1185">Reference proteome</keyword>
<dbReference type="InterPro" id="IPR005467">
    <property type="entry name" value="His_kinase_dom"/>
</dbReference>
<sequence length="533" mass="58898">MEIHGLHYSVSLVILTIVIAIVSSYASLNLSHRACCAKIAKSRLIYSAFSSLTMGLGIWTLHFVGMPHLSMGLHLPLALTSAVIPVIVSFVAPSPRVRAKIMNALLLGAATAGMHYIAILSTQFTSQSHSSIAPIYRSLYAVGAEQLSYWISATLALLTGFVFFGMYVDKRMAQDTASMHAIRLQSLFDQNPEWVSSVDLDGRIISVNAAGLQAMGYEQHELANRLSRSLLVEGEQEKFNQLFEQVTRGVPQNADILARHKLGHTIEFNVTMIPIIHRKKIIGAFTIAKNCTEQKRNEEILRKTDKLVMAGQLAAGIAHEIRNPLTTVKGMTQLIKRGTVKDDYYDIMLHDLDQIETIISEFLLLASPGPSDYQECNLYEMLQTIVTLMNAQAALRAIRLLVKFDCTDPWVRCDKSKLKNVFIHLLKNAMESMDQGGDITVQVGYAEHDKVVIRIHDQGLGISEGWRARLGEPFYSTKEKGTGLGLMVSYKIIQEHDGHIDIFSAGAVGTIVEVKLPRTPVPAPNNKASCQAS</sequence>
<comment type="catalytic activity">
    <reaction evidence="1">
        <text>ATP + protein L-histidine = ADP + protein N-phospho-L-histidine.</text>
        <dbReference type="EC" id="2.7.13.3"/>
    </reaction>
</comment>
<dbReference type="EC" id="2.7.13.3" evidence="2"/>
<dbReference type="InterPro" id="IPR036890">
    <property type="entry name" value="HATPase_C_sf"/>
</dbReference>
<dbReference type="SUPFAM" id="SSF55785">
    <property type="entry name" value="PYP-like sensor domain (PAS domain)"/>
    <property type="match status" value="1"/>
</dbReference>
<evidence type="ECO:0000256" key="1">
    <source>
        <dbReference type="ARBA" id="ARBA00000085"/>
    </source>
</evidence>
<name>A0A2W1N7U1_PAEXE</name>
<dbReference type="InterPro" id="IPR003594">
    <property type="entry name" value="HATPase_dom"/>
</dbReference>
<keyword evidence="9" id="KW-0812">Transmembrane</keyword>
<evidence type="ECO:0000256" key="4">
    <source>
        <dbReference type="ARBA" id="ARBA00022679"/>
    </source>
</evidence>
<evidence type="ECO:0000256" key="6">
    <source>
        <dbReference type="ARBA" id="ARBA00022777"/>
    </source>
</evidence>
<dbReference type="InterPro" id="IPR004358">
    <property type="entry name" value="Sig_transdc_His_kin-like_C"/>
</dbReference>
<dbReference type="Gene3D" id="1.10.287.130">
    <property type="match status" value="1"/>
</dbReference>
<keyword evidence="6" id="KW-0418">Kinase</keyword>
<feature type="transmembrane region" description="Helical" evidence="9">
    <location>
        <begin position="6"/>
        <end position="28"/>
    </location>
</feature>
<keyword evidence="7" id="KW-0067">ATP-binding</keyword>
<dbReference type="SUPFAM" id="SSF55874">
    <property type="entry name" value="ATPase domain of HSP90 chaperone/DNA topoisomerase II/histidine kinase"/>
    <property type="match status" value="1"/>
</dbReference>
<evidence type="ECO:0000256" key="5">
    <source>
        <dbReference type="ARBA" id="ARBA00022741"/>
    </source>
</evidence>
<dbReference type="SMART" id="SM00091">
    <property type="entry name" value="PAS"/>
    <property type="match status" value="1"/>
</dbReference>
<keyword evidence="8" id="KW-0902">Two-component regulatory system</keyword>
<dbReference type="Pfam" id="PF02518">
    <property type="entry name" value="HATPase_c"/>
    <property type="match status" value="1"/>
</dbReference>
<keyword evidence="9" id="KW-1133">Transmembrane helix</keyword>
<feature type="transmembrane region" description="Helical" evidence="9">
    <location>
        <begin position="104"/>
        <end position="124"/>
    </location>
</feature>
<organism evidence="12 13">
    <name type="scientific">Paenibacillus xerothermodurans</name>
    <dbReference type="NCBI Taxonomy" id="1977292"/>
    <lineage>
        <taxon>Bacteria</taxon>
        <taxon>Bacillati</taxon>
        <taxon>Bacillota</taxon>
        <taxon>Bacilli</taxon>
        <taxon>Bacillales</taxon>
        <taxon>Paenibacillaceae</taxon>
        <taxon>Paenibacillus</taxon>
    </lineage>
</organism>
<evidence type="ECO:0000256" key="7">
    <source>
        <dbReference type="ARBA" id="ARBA00022840"/>
    </source>
</evidence>
<evidence type="ECO:0000313" key="13">
    <source>
        <dbReference type="Proteomes" id="UP000214746"/>
    </source>
</evidence>
<dbReference type="InterPro" id="IPR035965">
    <property type="entry name" value="PAS-like_dom_sf"/>
</dbReference>
<dbReference type="AlphaFoldDB" id="A0A2W1N7U1"/>
<dbReference type="InterPro" id="IPR013767">
    <property type="entry name" value="PAS_fold"/>
</dbReference>
<evidence type="ECO:0000256" key="8">
    <source>
        <dbReference type="ARBA" id="ARBA00023012"/>
    </source>
</evidence>
<dbReference type="InterPro" id="IPR003661">
    <property type="entry name" value="HisK_dim/P_dom"/>
</dbReference>
<dbReference type="PROSITE" id="PS50112">
    <property type="entry name" value="PAS"/>
    <property type="match status" value="1"/>
</dbReference>
<dbReference type="SMART" id="SM00388">
    <property type="entry name" value="HisKA"/>
    <property type="match status" value="1"/>
</dbReference>
<dbReference type="InterPro" id="IPR000014">
    <property type="entry name" value="PAS"/>
</dbReference>
<dbReference type="InterPro" id="IPR036097">
    <property type="entry name" value="HisK_dim/P_sf"/>
</dbReference>
<dbReference type="RefSeq" id="WP_089200516.1">
    <property type="nucleotide sequence ID" value="NZ_NHRJ02000007.1"/>
</dbReference>
<dbReference type="Pfam" id="PF00989">
    <property type="entry name" value="PAS"/>
    <property type="match status" value="1"/>
</dbReference>
<dbReference type="NCBIfam" id="TIGR00229">
    <property type="entry name" value="sensory_box"/>
    <property type="match status" value="1"/>
</dbReference>
<dbReference type="SUPFAM" id="SSF47384">
    <property type="entry name" value="Homodimeric domain of signal transducing histidine kinase"/>
    <property type="match status" value="1"/>
</dbReference>
<comment type="caution">
    <text evidence="12">The sequence shown here is derived from an EMBL/GenBank/DDBJ whole genome shotgun (WGS) entry which is preliminary data.</text>
</comment>
<feature type="transmembrane region" description="Helical" evidence="9">
    <location>
        <begin position="147"/>
        <end position="168"/>
    </location>
</feature>
<dbReference type="Pfam" id="PF00512">
    <property type="entry name" value="HisKA"/>
    <property type="match status" value="1"/>
</dbReference>
<feature type="domain" description="PAS" evidence="11">
    <location>
        <begin position="180"/>
        <end position="250"/>
    </location>
</feature>